<dbReference type="Gene3D" id="3.40.630.30">
    <property type="match status" value="1"/>
</dbReference>
<dbReference type="PANTHER" id="PTHR41373:SF1">
    <property type="entry name" value="PHOSPHATIDYLGLYCEROL LYSYLTRANSFERASE C-TERMINAL DOMAIN-CONTAINING PROTEIN"/>
    <property type="match status" value="1"/>
</dbReference>
<dbReference type="InterPro" id="IPR016181">
    <property type="entry name" value="Acyl_CoA_acyltransferase"/>
</dbReference>
<evidence type="ECO:0000313" key="3">
    <source>
        <dbReference type="Proteomes" id="UP001301797"/>
    </source>
</evidence>
<dbReference type="InterPro" id="IPR024320">
    <property type="entry name" value="LPG_synthase_C"/>
</dbReference>
<dbReference type="KEGG" id="mefw:F1737_03015"/>
<dbReference type="Proteomes" id="UP001301797">
    <property type="component" value="Chromosome"/>
</dbReference>
<name>A0AA97FBA2_9EURY</name>
<dbReference type="SUPFAM" id="SSF55729">
    <property type="entry name" value="Acyl-CoA N-acyltransferases (Nat)"/>
    <property type="match status" value="2"/>
</dbReference>
<sequence>MLDINDFKLVEISDYDFFKNFYTKYPRQHSDNSFTNMICWNDYATYKYLHINDAVIISSTIEGEISFRGPFGDYDDELLKDTLRLSKKYGSHLAYQIFDEYTKKRIEKIIPDIKINPDRDYYDYVYKTEILKDLPGKHFLSIRKHLNKFKRECDFSVEQISQDNLLEVNEFLIAWCKWKECKKNPILNYEKNATVYAVKHFKELKLSGIALRVKGNISAISIFEELNPTTVVIHYEKGLPDCEGNYKAVNNETAKFLYGKYEYINRESDLGVGGLRIAKMRYNPDHFAKVYFIRAEDIPDDL</sequence>
<dbReference type="RefSeq" id="WP_317137306.1">
    <property type="nucleotide sequence ID" value="NZ_CP043875.1"/>
</dbReference>
<proteinExistence type="predicted"/>
<dbReference type="PANTHER" id="PTHR41373">
    <property type="entry name" value="DUF2156 DOMAIN-CONTAINING PROTEIN"/>
    <property type="match status" value="1"/>
</dbReference>
<protein>
    <submittedName>
        <fullName evidence="2">DUF2156 domain-containing protein</fullName>
    </submittedName>
</protein>
<dbReference type="GeneID" id="85229106"/>
<accession>A0AA97FBA2</accession>
<dbReference type="Pfam" id="PF09924">
    <property type="entry name" value="LPG_synthase_C"/>
    <property type="match status" value="1"/>
</dbReference>
<gene>
    <name evidence="2" type="ORF">F1737_03015</name>
</gene>
<reference evidence="2 3" key="1">
    <citation type="submission" date="2019-09" db="EMBL/GenBank/DDBJ databases">
        <title>The complete genome of Methanoplanus sp. FWC-SCC4.</title>
        <authorList>
            <person name="Chen S.-C."/>
            <person name="Zhou Y.-Z."/>
            <person name="Lai M.-C."/>
        </authorList>
    </citation>
    <scope>NUCLEOTIDE SEQUENCE [LARGE SCALE GENOMIC DNA]</scope>
    <source>
        <strain evidence="2 3">FWC-SCC4</strain>
    </source>
</reference>
<organism evidence="2 3">
    <name type="scientific">Methanochimaera problematica</name>
    <dbReference type="NCBI Taxonomy" id="2609417"/>
    <lineage>
        <taxon>Archaea</taxon>
        <taxon>Methanobacteriati</taxon>
        <taxon>Methanobacteriota</taxon>
        <taxon>Stenosarchaea group</taxon>
        <taxon>Methanomicrobia</taxon>
        <taxon>Methanomicrobiales</taxon>
        <taxon>Methanomicrobiaceae</taxon>
        <taxon>Methanochimaera</taxon>
    </lineage>
</organism>
<dbReference type="EMBL" id="CP043875">
    <property type="protein sequence ID" value="WOF15732.1"/>
    <property type="molecule type" value="Genomic_DNA"/>
</dbReference>
<dbReference type="InterPro" id="IPR016732">
    <property type="entry name" value="UCP018688"/>
</dbReference>
<evidence type="ECO:0000313" key="2">
    <source>
        <dbReference type="EMBL" id="WOF15732.1"/>
    </source>
</evidence>
<dbReference type="PIRSF" id="PIRSF018688">
    <property type="entry name" value="UCP018688"/>
    <property type="match status" value="1"/>
</dbReference>
<feature type="domain" description="Phosphatidylglycerol lysyltransferase C-terminal" evidence="1">
    <location>
        <begin position="24"/>
        <end position="293"/>
    </location>
</feature>
<keyword evidence="3" id="KW-1185">Reference proteome</keyword>
<dbReference type="AlphaFoldDB" id="A0AA97FBA2"/>
<evidence type="ECO:0000259" key="1">
    <source>
        <dbReference type="Pfam" id="PF09924"/>
    </source>
</evidence>